<comment type="caution">
    <text evidence="2">The sequence shown here is derived from an EMBL/GenBank/DDBJ whole genome shotgun (WGS) entry which is preliminary data.</text>
</comment>
<dbReference type="Proteomes" id="UP001354931">
    <property type="component" value="Unassembled WGS sequence"/>
</dbReference>
<keyword evidence="1" id="KW-0472">Membrane</keyword>
<evidence type="ECO:0000313" key="2">
    <source>
        <dbReference type="EMBL" id="MEB8338860.1"/>
    </source>
</evidence>
<proteinExistence type="predicted"/>
<dbReference type="RefSeq" id="WP_326016748.1">
    <property type="nucleotide sequence ID" value="NZ_JAOZYC010000104.1"/>
</dbReference>
<protein>
    <recommendedName>
        <fullName evidence="4">Integral membrane protein</fullName>
    </recommendedName>
</protein>
<evidence type="ECO:0000256" key="1">
    <source>
        <dbReference type="SAM" id="Phobius"/>
    </source>
</evidence>
<evidence type="ECO:0008006" key="4">
    <source>
        <dbReference type="Google" id="ProtNLM"/>
    </source>
</evidence>
<evidence type="ECO:0000313" key="3">
    <source>
        <dbReference type="Proteomes" id="UP001354931"/>
    </source>
</evidence>
<sequence length="180" mass="19590">MADIGMADTFSAADASSARDEQWAGEARSAVRYGAVLCALLLGMDALSGQLALWRGALWLGLGALLTVVLLPVRVTATTDRLIARGLWREHTVRTDLLVSVRCVDGVAQRLVLRDRLGGRVEIDPRVLVANPPLWHLLDDAARQSERRGLLLCGTTALRRLGRRVDGELAQSVFRVSGLR</sequence>
<dbReference type="EMBL" id="JAOZYC010000104">
    <property type="protein sequence ID" value="MEB8338860.1"/>
    <property type="molecule type" value="Genomic_DNA"/>
</dbReference>
<feature type="transmembrane region" description="Helical" evidence="1">
    <location>
        <begin position="57"/>
        <end position="77"/>
    </location>
</feature>
<organism evidence="2 3">
    <name type="scientific">Streptomyces endophyticus</name>
    <dbReference type="NCBI Taxonomy" id="714166"/>
    <lineage>
        <taxon>Bacteria</taxon>
        <taxon>Bacillati</taxon>
        <taxon>Actinomycetota</taxon>
        <taxon>Actinomycetes</taxon>
        <taxon>Kitasatosporales</taxon>
        <taxon>Streptomycetaceae</taxon>
        <taxon>Streptomyces</taxon>
    </lineage>
</organism>
<keyword evidence="3" id="KW-1185">Reference proteome</keyword>
<keyword evidence="1" id="KW-0812">Transmembrane</keyword>
<gene>
    <name evidence="2" type="ORF">OKJ99_15290</name>
</gene>
<name>A0ABU6F4D7_9ACTN</name>
<reference evidence="2 3" key="1">
    <citation type="submission" date="2022-10" db="EMBL/GenBank/DDBJ databases">
        <authorList>
            <person name="Xie J."/>
            <person name="Shen N."/>
        </authorList>
    </citation>
    <scope>NUCLEOTIDE SEQUENCE [LARGE SCALE GENOMIC DNA]</scope>
    <source>
        <strain evidence="2 3">YIM65594</strain>
    </source>
</reference>
<keyword evidence="1" id="KW-1133">Transmembrane helix</keyword>
<accession>A0ABU6F4D7</accession>